<dbReference type="Gramene" id="TuG1812G0700001681.01.T01">
    <property type="protein sequence ID" value="TuG1812G0700001681.01.T01"/>
    <property type="gene ID" value="TuG1812G0700001681.01"/>
</dbReference>
<name>A0A8R7R018_TRIUA</name>
<sequence>MHSGGTHHWAGNEEGALPDLESLQLLCKDLDGFSSTRIQSLPRLTEVALHDGVSEGTKEEWKGATKNHSRRPKLLFVTKQMVDDHFKPMGTEVAPEISPEATAVDAMVVGSEPIENSESSGAPPTDTALLVTTQPTTMSTQESVQVVTSEMVDAQDLMGTESAMETSPVATSTDTTENIDVESEHALNSENLLAPPTDMMLSMTMPPDTISTGESVQLSGGCQRIDDGKDPDNIEDPKDFATENGLGTQVIDHMSKESYKVDIEGVACLEDLHMKDGTQKQGLKNKQRLHAMLLSLVKIGVFRHTSRQGRLVHRLD</sequence>
<dbReference type="AlphaFoldDB" id="A0A8R7R018"/>
<accession>A0A8R7R018</accession>
<evidence type="ECO:0000313" key="2">
    <source>
        <dbReference type="Proteomes" id="UP000015106"/>
    </source>
</evidence>
<reference evidence="1" key="3">
    <citation type="submission" date="2022-06" db="UniProtKB">
        <authorList>
            <consortium name="EnsemblPlants"/>
        </authorList>
    </citation>
    <scope>IDENTIFICATION</scope>
</reference>
<dbReference type="Proteomes" id="UP000015106">
    <property type="component" value="Chromosome 7"/>
</dbReference>
<organism evidence="1 2">
    <name type="scientific">Triticum urartu</name>
    <name type="common">Red wild einkorn</name>
    <name type="synonym">Crithodium urartu</name>
    <dbReference type="NCBI Taxonomy" id="4572"/>
    <lineage>
        <taxon>Eukaryota</taxon>
        <taxon>Viridiplantae</taxon>
        <taxon>Streptophyta</taxon>
        <taxon>Embryophyta</taxon>
        <taxon>Tracheophyta</taxon>
        <taxon>Spermatophyta</taxon>
        <taxon>Magnoliopsida</taxon>
        <taxon>Liliopsida</taxon>
        <taxon>Poales</taxon>
        <taxon>Poaceae</taxon>
        <taxon>BOP clade</taxon>
        <taxon>Pooideae</taxon>
        <taxon>Triticodae</taxon>
        <taxon>Triticeae</taxon>
        <taxon>Triticinae</taxon>
        <taxon>Triticum</taxon>
    </lineage>
</organism>
<evidence type="ECO:0000313" key="1">
    <source>
        <dbReference type="EnsemblPlants" id="TuG1812G0700001681.01.T01"/>
    </source>
</evidence>
<reference evidence="1" key="2">
    <citation type="submission" date="2018-03" db="EMBL/GenBank/DDBJ databases">
        <title>The Triticum urartu genome reveals the dynamic nature of wheat genome evolution.</title>
        <authorList>
            <person name="Ling H."/>
            <person name="Ma B."/>
            <person name="Shi X."/>
            <person name="Liu H."/>
            <person name="Dong L."/>
            <person name="Sun H."/>
            <person name="Cao Y."/>
            <person name="Gao Q."/>
            <person name="Zheng S."/>
            <person name="Li Y."/>
            <person name="Yu Y."/>
            <person name="Du H."/>
            <person name="Qi M."/>
            <person name="Li Y."/>
            <person name="Yu H."/>
            <person name="Cui Y."/>
            <person name="Wang N."/>
            <person name="Chen C."/>
            <person name="Wu H."/>
            <person name="Zhao Y."/>
            <person name="Zhang J."/>
            <person name="Li Y."/>
            <person name="Zhou W."/>
            <person name="Zhang B."/>
            <person name="Hu W."/>
            <person name="Eijk M."/>
            <person name="Tang J."/>
            <person name="Witsenboer H."/>
            <person name="Zhao S."/>
            <person name="Li Z."/>
            <person name="Zhang A."/>
            <person name="Wang D."/>
            <person name="Liang C."/>
        </authorList>
    </citation>
    <scope>NUCLEOTIDE SEQUENCE [LARGE SCALE GENOMIC DNA]</scope>
    <source>
        <strain evidence="1">cv. G1812</strain>
    </source>
</reference>
<dbReference type="EnsemblPlants" id="TuG1812G0700001681.01.T01">
    <property type="protein sequence ID" value="TuG1812G0700001681.01.T01"/>
    <property type="gene ID" value="TuG1812G0700001681.01"/>
</dbReference>
<proteinExistence type="predicted"/>
<protein>
    <submittedName>
        <fullName evidence="1">Uncharacterized protein</fullName>
    </submittedName>
</protein>
<reference evidence="2" key="1">
    <citation type="journal article" date="2013" name="Nature">
        <title>Draft genome of the wheat A-genome progenitor Triticum urartu.</title>
        <authorList>
            <person name="Ling H.Q."/>
            <person name="Zhao S."/>
            <person name="Liu D."/>
            <person name="Wang J."/>
            <person name="Sun H."/>
            <person name="Zhang C."/>
            <person name="Fan H."/>
            <person name="Li D."/>
            <person name="Dong L."/>
            <person name="Tao Y."/>
            <person name="Gao C."/>
            <person name="Wu H."/>
            <person name="Li Y."/>
            <person name="Cui Y."/>
            <person name="Guo X."/>
            <person name="Zheng S."/>
            <person name="Wang B."/>
            <person name="Yu K."/>
            <person name="Liang Q."/>
            <person name="Yang W."/>
            <person name="Lou X."/>
            <person name="Chen J."/>
            <person name="Feng M."/>
            <person name="Jian J."/>
            <person name="Zhang X."/>
            <person name="Luo G."/>
            <person name="Jiang Y."/>
            <person name="Liu J."/>
            <person name="Wang Z."/>
            <person name="Sha Y."/>
            <person name="Zhang B."/>
            <person name="Wu H."/>
            <person name="Tang D."/>
            <person name="Shen Q."/>
            <person name="Xue P."/>
            <person name="Zou S."/>
            <person name="Wang X."/>
            <person name="Liu X."/>
            <person name="Wang F."/>
            <person name="Yang Y."/>
            <person name="An X."/>
            <person name="Dong Z."/>
            <person name="Zhang K."/>
            <person name="Zhang X."/>
            <person name="Luo M.C."/>
            <person name="Dvorak J."/>
            <person name="Tong Y."/>
            <person name="Wang J."/>
            <person name="Yang H."/>
            <person name="Li Z."/>
            <person name="Wang D."/>
            <person name="Zhang A."/>
            <person name="Wang J."/>
        </authorList>
    </citation>
    <scope>NUCLEOTIDE SEQUENCE</scope>
    <source>
        <strain evidence="2">cv. G1812</strain>
    </source>
</reference>
<keyword evidence="2" id="KW-1185">Reference proteome</keyword>